<evidence type="ECO:0000313" key="2">
    <source>
        <dbReference type="WBParaSite" id="ES5_v2.g29839.t1"/>
    </source>
</evidence>
<dbReference type="WBParaSite" id="ES5_v2.g29839.t1">
    <property type="protein sequence ID" value="ES5_v2.g29839.t1"/>
    <property type="gene ID" value="ES5_v2.g29839"/>
</dbReference>
<organism evidence="1 2">
    <name type="scientific">Panagrolaimus sp. ES5</name>
    <dbReference type="NCBI Taxonomy" id="591445"/>
    <lineage>
        <taxon>Eukaryota</taxon>
        <taxon>Metazoa</taxon>
        <taxon>Ecdysozoa</taxon>
        <taxon>Nematoda</taxon>
        <taxon>Chromadorea</taxon>
        <taxon>Rhabditida</taxon>
        <taxon>Tylenchina</taxon>
        <taxon>Panagrolaimomorpha</taxon>
        <taxon>Panagrolaimoidea</taxon>
        <taxon>Panagrolaimidae</taxon>
        <taxon>Panagrolaimus</taxon>
    </lineage>
</organism>
<reference evidence="2" key="1">
    <citation type="submission" date="2022-11" db="UniProtKB">
        <authorList>
            <consortium name="WormBaseParasite"/>
        </authorList>
    </citation>
    <scope>IDENTIFICATION</scope>
</reference>
<evidence type="ECO:0000313" key="1">
    <source>
        <dbReference type="Proteomes" id="UP000887579"/>
    </source>
</evidence>
<proteinExistence type="predicted"/>
<dbReference type="Proteomes" id="UP000887579">
    <property type="component" value="Unplaced"/>
</dbReference>
<sequence>MSLFSKFKNLFKKPPENDLFQESFSPDRSTPTPTTFVRRSSSSSSLSSIVHDALEYFEQEIQTNEISNLNSPISSNNIQASQNNDSNNVESLPILVQKDTQTVSPKDFEIPELSEENFESTTDSVNPVEIPLEKKTEPLPSIKEDKKSNSIKIATPEKALPEIYLNILNALRY</sequence>
<accession>A0AC34GJF0</accession>
<name>A0AC34GJF0_9BILA</name>
<protein>
    <submittedName>
        <fullName evidence="2">Uncharacterized protein</fullName>
    </submittedName>
</protein>